<proteinExistence type="predicted"/>
<accession>G0TUM9</accession>
<reference evidence="2" key="1">
    <citation type="journal article" date="2012" name="Proc. Natl. Acad. Sci. U.S.A.">
        <title>Antigenic diversity is generated by distinct evolutionary mechanisms in African trypanosome species.</title>
        <authorList>
            <person name="Jackson A.P."/>
            <person name="Berry A."/>
            <person name="Aslett M."/>
            <person name="Allison H.C."/>
            <person name="Burton P."/>
            <person name="Vavrova-Anderson J."/>
            <person name="Brown R."/>
            <person name="Browne H."/>
            <person name="Corton N."/>
            <person name="Hauser H."/>
            <person name="Gamble J."/>
            <person name="Gilderthorp R."/>
            <person name="Marcello L."/>
            <person name="McQuillan J."/>
            <person name="Otto T.D."/>
            <person name="Quail M.A."/>
            <person name="Sanders M.J."/>
            <person name="van Tonder A."/>
            <person name="Ginger M.L."/>
            <person name="Field M.C."/>
            <person name="Barry J.D."/>
            <person name="Hertz-Fowler C."/>
            <person name="Berriman M."/>
        </authorList>
    </citation>
    <scope>NUCLEOTIDE SEQUENCE</scope>
    <source>
        <strain evidence="2">Y486</strain>
    </source>
</reference>
<evidence type="ECO:0000256" key="1">
    <source>
        <dbReference type="SAM" id="MobiDB-lite"/>
    </source>
</evidence>
<gene>
    <name evidence="2" type="ORF">TVY486_0403300</name>
</gene>
<sequence length="741" mass="83661">MQISKLRLIMKRSPFLWDSSPSRAFGYDAGKMRYPAQSGTSTALSFDVTDSEYKRMAHELTLLSPDEFCRRIYRFSRTNFDPSQKMAVHAHITELINRRIQEVSFKHVREYAHLAHVAGLHDLCLATYYAKANLMSSATPTSGGGDLEGSFAVSDSVVDSAYRLRSSENLLRLATYCVKHLQHVPSLGWEVMSSFSLLRTFWRCICISVSSDGMHSEESKQSLVNAASIYEKCIALIYPIPSQSISTQRIINTTTRFVRYASCGDEGEMLFYRFCHRHGFLRKTRDSLREKHQEGVGNASSVYGSDGNSGPGEGGSVTEGQWLYASLIATCRVGHHVHEALHYFDEIGSQLGVEQVSCSELLRPRPTQLPWADDNAKRTKVTRPDVSNTMEGMSEYLIFQLLTVLHAAKENRKIVFTARAMLRDGAKLSISVWSIVLIAAGETRAVDLALAAFAQAKLMLQESTQSGNQSGNEYLLQTSILALSKCQLPRFEEEYLVPCREQLLTHSSEEFFHCALLQHAHNSTNPEAGTEQTLKGIREGRITPTTRIVSRLMKIYLRTESPDLLGLYKEAKQKFGLFKLSWLDELLLWADRRRYTLTSEERKYILDEVQRVYGARAVEGDLGGLRTQLALLRYDYEHTPRELFLTTARLPEVEPTTMDSRAHFLVKKPRCINHHKVVRKIHAICAYSSESYRLGGGTKSTASTNLVRGTVTASGRVCEMDFRLYMGKMLRSLQKTNNCAR</sequence>
<dbReference type="EMBL" id="HE573020">
    <property type="protein sequence ID" value="CCC47664.1"/>
    <property type="molecule type" value="Genomic_DNA"/>
</dbReference>
<organism evidence="2">
    <name type="scientific">Trypanosoma vivax (strain Y486)</name>
    <dbReference type="NCBI Taxonomy" id="1055687"/>
    <lineage>
        <taxon>Eukaryota</taxon>
        <taxon>Discoba</taxon>
        <taxon>Euglenozoa</taxon>
        <taxon>Kinetoplastea</taxon>
        <taxon>Metakinetoplastina</taxon>
        <taxon>Trypanosomatida</taxon>
        <taxon>Trypanosomatidae</taxon>
        <taxon>Trypanosoma</taxon>
        <taxon>Duttonella</taxon>
    </lineage>
</organism>
<protein>
    <submittedName>
        <fullName evidence="2">Uncharacterized protein</fullName>
    </submittedName>
</protein>
<feature type="region of interest" description="Disordered" evidence="1">
    <location>
        <begin position="291"/>
        <end position="315"/>
    </location>
</feature>
<dbReference type="VEuPathDB" id="TriTrypDB:TvY486_0403300"/>
<evidence type="ECO:0000313" key="2">
    <source>
        <dbReference type="EMBL" id="CCC47664.1"/>
    </source>
</evidence>
<dbReference type="AlphaFoldDB" id="G0TUM9"/>
<name>G0TUM9_TRYVY</name>